<dbReference type="NCBIfam" id="NF007739">
    <property type="entry name" value="PRK10419.1"/>
    <property type="match status" value="2"/>
</dbReference>
<evidence type="ECO:0000256" key="6">
    <source>
        <dbReference type="ARBA" id="ARBA00022840"/>
    </source>
</evidence>
<feature type="domain" description="ABC transporter" evidence="8">
    <location>
        <begin position="366"/>
        <end position="612"/>
    </location>
</feature>
<dbReference type="EMBL" id="FMAF01000009">
    <property type="protein sequence ID" value="SCB36612.1"/>
    <property type="molecule type" value="Genomic_DNA"/>
</dbReference>
<evidence type="ECO:0000256" key="4">
    <source>
        <dbReference type="ARBA" id="ARBA00022475"/>
    </source>
</evidence>
<evidence type="ECO:0000256" key="3">
    <source>
        <dbReference type="ARBA" id="ARBA00022448"/>
    </source>
</evidence>
<dbReference type="Gene3D" id="3.40.50.300">
    <property type="entry name" value="P-loop containing nucleotide triphosphate hydrolases"/>
    <property type="match status" value="2"/>
</dbReference>
<dbReference type="SMART" id="SM00382">
    <property type="entry name" value="AAA"/>
    <property type="match status" value="2"/>
</dbReference>
<dbReference type="SUPFAM" id="SSF52540">
    <property type="entry name" value="P-loop containing nucleoside triphosphate hydrolases"/>
    <property type="match status" value="2"/>
</dbReference>
<keyword evidence="6 9" id="KW-0067">ATP-binding</keyword>
<dbReference type="Proteomes" id="UP000199205">
    <property type="component" value="Unassembled WGS sequence"/>
</dbReference>
<dbReference type="InterPro" id="IPR027417">
    <property type="entry name" value="P-loop_NTPase"/>
</dbReference>
<dbReference type="NCBIfam" id="NF008453">
    <property type="entry name" value="PRK11308.1"/>
    <property type="match status" value="2"/>
</dbReference>
<reference evidence="9 10" key="1">
    <citation type="submission" date="2016-08" db="EMBL/GenBank/DDBJ databases">
        <authorList>
            <person name="Seilhamer J.J."/>
        </authorList>
    </citation>
    <scope>NUCLEOTIDE SEQUENCE [LARGE SCALE GENOMIC DNA]</scope>
    <source>
        <strain evidence="9 10">P1-7</strain>
    </source>
</reference>
<protein>
    <submittedName>
        <fullName evidence="9">Peptide/nickel transport system ATP-binding protein</fullName>
    </submittedName>
</protein>
<evidence type="ECO:0000256" key="7">
    <source>
        <dbReference type="ARBA" id="ARBA00023136"/>
    </source>
</evidence>
<dbReference type="Pfam" id="PF00005">
    <property type="entry name" value="ABC_tran"/>
    <property type="match status" value="2"/>
</dbReference>
<keyword evidence="5" id="KW-0547">Nucleotide-binding</keyword>
<dbReference type="GO" id="GO:0005886">
    <property type="term" value="C:plasma membrane"/>
    <property type="evidence" value="ECO:0007669"/>
    <property type="project" value="UniProtKB-SubCell"/>
</dbReference>
<organism evidence="9 10">
    <name type="scientific">Rhizobium lusitanum</name>
    <dbReference type="NCBI Taxonomy" id="293958"/>
    <lineage>
        <taxon>Bacteria</taxon>
        <taxon>Pseudomonadati</taxon>
        <taxon>Pseudomonadota</taxon>
        <taxon>Alphaproteobacteria</taxon>
        <taxon>Hyphomicrobiales</taxon>
        <taxon>Rhizobiaceae</taxon>
        <taxon>Rhizobium/Agrobacterium group</taxon>
        <taxon>Rhizobium</taxon>
    </lineage>
</organism>
<dbReference type="InterPro" id="IPR017871">
    <property type="entry name" value="ABC_transporter-like_CS"/>
</dbReference>
<dbReference type="Pfam" id="PF08352">
    <property type="entry name" value="oligo_HPY"/>
    <property type="match status" value="2"/>
</dbReference>
<dbReference type="GO" id="GO:0005524">
    <property type="term" value="F:ATP binding"/>
    <property type="evidence" value="ECO:0007669"/>
    <property type="project" value="UniProtKB-KW"/>
</dbReference>
<dbReference type="InterPro" id="IPR003439">
    <property type="entry name" value="ABC_transporter-like_ATP-bd"/>
</dbReference>
<evidence type="ECO:0000313" key="9">
    <source>
        <dbReference type="EMBL" id="SCB36612.1"/>
    </source>
</evidence>
<dbReference type="InterPro" id="IPR013563">
    <property type="entry name" value="Oligopep_ABC_C"/>
</dbReference>
<evidence type="ECO:0000259" key="8">
    <source>
        <dbReference type="PROSITE" id="PS50893"/>
    </source>
</evidence>
<dbReference type="CDD" id="cd03257">
    <property type="entry name" value="ABC_NikE_OppD_transporters"/>
    <property type="match status" value="2"/>
</dbReference>
<evidence type="ECO:0000256" key="5">
    <source>
        <dbReference type="ARBA" id="ARBA00022741"/>
    </source>
</evidence>
<comment type="subcellular location">
    <subcellularLocation>
        <location evidence="1">Cell inner membrane</location>
        <topology evidence="1">Peripheral membrane protein</topology>
    </subcellularLocation>
</comment>
<keyword evidence="4" id="KW-1003">Cell membrane</keyword>
<comment type="similarity">
    <text evidence="2">Belongs to the ABC transporter superfamily.</text>
</comment>
<feature type="domain" description="ABC transporter" evidence="8">
    <location>
        <begin position="27"/>
        <end position="275"/>
    </location>
</feature>
<evidence type="ECO:0000313" key="10">
    <source>
        <dbReference type="Proteomes" id="UP000199205"/>
    </source>
</evidence>
<dbReference type="PANTHER" id="PTHR43297">
    <property type="entry name" value="OLIGOPEPTIDE TRANSPORT ATP-BINDING PROTEIN APPD"/>
    <property type="match status" value="1"/>
</dbReference>
<dbReference type="FunFam" id="3.40.50.300:FF:000016">
    <property type="entry name" value="Oligopeptide ABC transporter ATP-binding component"/>
    <property type="match status" value="1"/>
</dbReference>
<gene>
    <name evidence="9" type="ORF">GA0061101_10994</name>
</gene>
<keyword evidence="3" id="KW-0813">Transport</keyword>
<dbReference type="GO" id="GO:0015833">
    <property type="term" value="P:peptide transport"/>
    <property type="evidence" value="ECO:0007669"/>
    <property type="project" value="InterPro"/>
</dbReference>
<dbReference type="AlphaFoldDB" id="A0A1C3W8Y6"/>
<dbReference type="GO" id="GO:0016887">
    <property type="term" value="F:ATP hydrolysis activity"/>
    <property type="evidence" value="ECO:0007669"/>
    <property type="project" value="InterPro"/>
</dbReference>
<evidence type="ECO:0000256" key="2">
    <source>
        <dbReference type="ARBA" id="ARBA00005417"/>
    </source>
</evidence>
<dbReference type="PROSITE" id="PS50893">
    <property type="entry name" value="ABC_TRANSPORTER_2"/>
    <property type="match status" value="2"/>
</dbReference>
<dbReference type="InterPro" id="IPR003593">
    <property type="entry name" value="AAA+_ATPase"/>
</dbReference>
<dbReference type="PANTHER" id="PTHR43297:SF2">
    <property type="entry name" value="DIPEPTIDE TRANSPORT ATP-BINDING PROTEIN DPPD"/>
    <property type="match status" value="1"/>
</dbReference>
<dbReference type="InterPro" id="IPR050388">
    <property type="entry name" value="ABC_Ni/Peptide_Import"/>
</dbReference>
<evidence type="ECO:0000256" key="1">
    <source>
        <dbReference type="ARBA" id="ARBA00004417"/>
    </source>
</evidence>
<keyword evidence="7" id="KW-0472">Membrane</keyword>
<dbReference type="PROSITE" id="PS00211">
    <property type="entry name" value="ABC_TRANSPORTER_1"/>
    <property type="match status" value="2"/>
</dbReference>
<dbReference type="NCBIfam" id="TIGR01727">
    <property type="entry name" value="oligo_HPY"/>
    <property type="match status" value="2"/>
</dbReference>
<dbReference type="GO" id="GO:0055085">
    <property type="term" value="P:transmembrane transport"/>
    <property type="evidence" value="ECO:0007669"/>
    <property type="project" value="UniProtKB-ARBA"/>
</dbReference>
<accession>A0A1C3W8Y6</accession>
<proteinExistence type="inferred from homology"/>
<name>A0A1C3W8Y6_9HYPH</name>
<sequence>MNLSVSNLQGAAMSDAPNSELEPLLDIRDLRIEFRGKSETVVAVPKLSISVRPGESYGLVGESGCGKSTTAMAIMGYLGNTGVIAGGSIRFDGKELVGARERELRAIRGRRIAMVYQDPMSALNPVKTIGSQLAEVPLLHLGSTKAEAMEMAAAMLDDVRLPDAGDMLKRYPHQLSGGQQQRAVIAMALLARPSLLLLDEPTTGLDVTVEAAVIDLIGELRRRYSTSLLFISHNLGLIAETCDRVGIMYSGEMVEEGTTGDLFRRPRHPYTQGLIDCIPDIGSGKHSRALAAIPGHIPLPQERPVGCFFAPRCAGFTAGLCDNPGLALTEAGADHLVRCARWPEMERSVRSLPVERAQVVPKEEAIALSDVTKLYRIGADKTVKANEAVSFGARKAEIVALVGESGCGKSTLARIVTGLDSATSGSIRMAGENIAELQARQRPRNMLQSIQMIFQNPDSTLNPSHSAAFSIRRSIKKFGIRKGKAAIEERVRELLEMVRLSPTVADRKPNQLSGGQKQRIAIARAFAADPSLIVADEPVSALDVSVQAAVVTLLLDIQKEKHTTMLFISHDLALVRHVADKVVVMYLGKVMEQGTVEEVFGRGTHPYTEALISAIRSPNFDEAPRERIRLTGETPSPVNVPAGCRFATRCHRKVGAICDTVAPPIRQMSKTHQIACHIEEERLRAERPIYVLATGGNE</sequence>